<accession>A0ACB6ZPG4</accession>
<name>A0ACB6ZPG4_THEGA</name>
<gene>
    <name evidence="1" type="ORF">BDM02DRAFT_3267236</name>
</gene>
<evidence type="ECO:0000313" key="1">
    <source>
        <dbReference type="EMBL" id="KAF9651382.1"/>
    </source>
</evidence>
<reference evidence="1" key="2">
    <citation type="journal article" date="2020" name="Nat. Commun.">
        <title>Large-scale genome sequencing of mycorrhizal fungi provides insights into the early evolution of symbiotic traits.</title>
        <authorList>
            <person name="Miyauchi S."/>
            <person name="Kiss E."/>
            <person name="Kuo A."/>
            <person name="Drula E."/>
            <person name="Kohler A."/>
            <person name="Sanchez-Garcia M."/>
            <person name="Morin E."/>
            <person name="Andreopoulos B."/>
            <person name="Barry K.W."/>
            <person name="Bonito G."/>
            <person name="Buee M."/>
            <person name="Carver A."/>
            <person name="Chen C."/>
            <person name="Cichocki N."/>
            <person name="Clum A."/>
            <person name="Culley D."/>
            <person name="Crous P.W."/>
            <person name="Fauchery L."/>
            <person name="Girlanda M."/>
            <person name="Hayes R.D."/>
            <person name="Keri Z."/>
            <person name="LaButti K."/>
            <person name="Lipzen A."/>
            <person name="Lombard V."/>
            <person name="Magnuson J."/>
            <person name="Maillard F."/>
            <person name="Murat C."/>
            <person name="Nolan M."/>
            <person name="Ohm R.A."/>
            <person name="Pangilinan J."/>
            <person name="Pereira M.F."/>
            <person name="Perotto S."/>
            <person name="Peter M."/>
            <person name="Pfister S."/>
            <person name="Riley R."/>
            <person name="Sitrit Y."/>
            <person name="Stielow J.B."/>
            <person name="Szollosi G."/>
            <person name="Zifcakova L."/>
            <person name="Stursova M."/>
            <person name="Spatafora J.W."/>
            <person name="Tedersoo L."/>
            <person name="Vaario L.M."/>
            <person name="Yamada A."/>
            <person name="Yan M."/>
            <person name="Wang P."/>
            <person name="Xu J."/>
            <person name="Bruns T."/>
            <person name="Baldrian P."/>
            <person name="Vilgalys R."/>
            <person name="Dunand C."/>
            <person name="Henrissat B."/>
            <person name="Grigoriev I.V."/>
            <person name="Hibbett D."/>
            <person name="Nagy L.G."/>
            <person name="Martin F.M."/>
        </authorList>
    </citation>
    <scope>NUCLEOTIDE SEQUENCE</scope>
    <source>
        <strain evidence="1">P2</strain>
    </source>
</reference>
<comment type="caution">
    <text evidence="1">The sequence shown here is derived from an EMBL/GenBank/DDBJ whole genome shotgun (WGS) entry which is preliminary data.</text>
</comment>
<sequence length="296" mass="32710">MSSGSTRKLRVNDDGPPGPESPYIFGWYRHLTQDLGWDVKVVIPSTQKSWIGKAYHIQDIIKGRYYYPKGADGQGETSPSPRSLREGEIGEWILLDATPASCANIALHNLFPGEIDLVISGPNFGRNTSSAFSLSSGTLGAALASSLSGFRSIALSYGIMIKNTPTTYHDPAFKLSSKIVNYLLGNWGPRENKLLYSINIPMIEELLHDDEMKVYWTSVWKSDYGRLFKEEGSLVFAFQPDLSGLLSKTAAPEGSDGWALNVGAVSVTPYLTSFAELPEDEHGFSCLQDREWKFKL</sequence>
<protein>
    <submittedName>
        <fullName evidence="1">Sure-like protein</fullName>
    </submittedName>
</protein>
<dbReference type="EMBL" id="MU117976">
    <property type="protein sequence ID" value="KAF9651382.1"/>
    <property type="molecule type" value="Genomic_DNA"/>
</dbReference>
<dbReference type="Proteomes" id="UP000886501">
    <property type="component" value="Unassembled WGS sequence"/>
</dbReference>
<keyword evidence="2" id="KW-1185">Reference proteome</keyword>
<reference evidence="1" key="1">
    <citation type="submission" date="2019-10" db="EMBL/GenBank/DDBJ databases">
        <authorList>
            <consortium name="DOE Joint Genome Institute"/>
            <person name="Kuo A."/>
            <person name="Miyauchi S."/>
            <person name="Kiss E."/>
            <person name="Drula E."/>
            <person name="Kohler A."/>
            <person name="Sanchez-Garcia M."/>
            <person name="Andreopoulos B."/>
            <person name="Barry K.W."/>
            <person name="Bonito G."/>
            <person name="Buee M."/>
            <person name="Carver A."/>
            <person name="Chen C."/>
            <person name="Cichocki N."/>
            <person name="Clum A."/>
            <person name="Culley D."/>
            <person name="Crous P.W."/>
            <person name="Fauchery L."/>
            <person name="Girlanda M."/>
            <person name="Hayes R."/>
            <person name="Keri Z."/>
            <person name="Labutti K."/>
            <person name="Lipzen A."/>
            <person name="Lombard V."/>
            <person name="Magnuson J."/>
            <person name="Maillard F."/>
            <person name="Morin E."/>
            <person name="Murat C."/>
            <person name="Nolan M."/>
            <person name="Ohm R."/>
            <person name="Pangilinan J."/>
            <person name="Pereira M."/>
            <person name="Perotto S."/>
            <person name="Peter M."/>
            <person name="Riley R."/>
            <person name="Sitrit Y."/>
            <person name="Stielow B."/>
            <person name="Szollosi G."/>
            <person name="Zifcakova L."/>
            <person name="Stursova M."/>
            <person name="Spatafora J.W."/>
            <person name="Tedersoo L."/>
            <person name="Vaario L.-M."/>
            <person name="Yamada A."/>
            <person name="Yan M."/>
            <person name="Wang P."/>
            <person name="Xu J."/>
            <person name="Bruns T."/>
            <person name="Baldrian P."/>
            <person name="Vilgalys R."/>
            <person name="Henrissat B."/>
            <person name="Grigoriev I.V."/>
            <person name="Hibbett D."/>
            <person name="Nagy L.G."/>
            <person name="Martin F.M."/>
        </authorList>
    </citation>
    <scope>NUCLEOTIDE SEQUENCE</scope>
    <source>
        <strain evidence="1">P2</strain>
    </source>
</reference>
<organism evidence="1 2">
    <name type="scientific">Thelephora ganbajun</name>
    <name type="common">Ganba fungus</name>
    <dbReference type="NCBI Taxonomy" id="370292"/>
    <lineage>
        <taxon>Eukaryota</taxon>
        <taxon>Fungi</taxon>
        <taxon>Dikarya</taxon>
        <taxon>Basidiomycota</taxon>
        <taxon>Agaricomycotina</taxon>
        <taxon>Agaricomycetes</taxon>
        <taxon>Thelephorales</taxon>
        <taxon>Thelephoraceae</taxon>
        <taxon>Thelephora</taxon>
    </lineage>
</organism>
<proteinExistence type="predicted"/>
<evidence type="ECO:0000313" key="2">
    <source>
        <dbReference type="Proteomes" id="UP000886501"/>
    </source>
</evidence>